<dbReference type="AlphaFoldDB" id="A0A2V5JII0"/>
<sequence length="86" mass="9177">MLGIMQRQYIQKVTRSKKARPPVQATKTPLIPGCFHTNEPRLVEPASGSASQDSNAGPGRSPLRSAAAFPRYATGPAGYRSTTGVH</sequence>
<organism evidence="2 3">
    <name type="scientific">Aspergillus indologenus CBS 114.80</name>
    <dbReference type="NCBI Taxonomy" id="1450541"/>
    <lineage>
        <taxon>Eukaryota</taxon>
        <taxon>Fungi</taxon>
        <taxon>Dikarya</taxon>
        <taxon>Ascomycota</taxon>
        <taxon>Pezizomycotina</taxon>
        <taxon>Eurotiomycetes</taxon>
        <taxon>Eurotiomycetidae</taxon>
        <taxon>Eurotiales</taxon>
        <taxon>Aspergillaceae</taxon>
        <taxon>Aspergillus</taxon>
        <taxon>Aspergillus subgen. Circumdati</taxon>
    </lineage>
</organism>
<dbReference type="Proteomes" id="UP000248817">
    <property type="component" value="Unassembled WGS sequence"/>
</dbReference>
<protein>
    <submittedName>
        <fullName evidence="2">Uncharacterized protein</fullName>
    </submittedName>
</protein>
<reference evidence="2 3" key="1">
    <citation type="submission" date="2018-02" db="EMBL/GenBank/DDBJ databases">
        <title>The genomes of Aspergillus section Nigri reveals drivers in fungal speciation.</title>
        <authorList>
            <consortium name="DOE Joint Genome Institute"/>
            <person name="Vesth T.C."/>
            <person name="Nybo J."/>
            <person name="Theobald S."/>
            <person name="Brandl J."/>
            <person name="Frisvad J.C."/>
            <person name="Nielsen K.F."/>
            <person name="Lyhne E.K."/>
            <person name="Kogle M.E."/>
            <person name="Kuo A."/>
            <person name="Riley R."/>
            <person name="Clum A."/>
            <person name="Nolan M."/>
            <person name="Lipzen A."/>
            <person name="Salamov A."/>
            <person name="Henrissat B."/>
            <person name="Wiebenga A."/>
            <person name="De vries R.P."/>
            <person name="Grigoriev I.V."/>
            <person name="Mortensen U.H."/>
            <person name="Andersen M.R."/>
            <person name="Baker S.E."/>
        </authorList>
    </citation>
    <scope>NUCLEOTIDE SEQUENCE [LARGE SCALE GENOMIC DNA]</scope>
    <source>
        <strain evidence="2 3">CBS 114.80</strain>
    </source>
</reference>
<evidence type="ECO:0000313" key="2">
    <source>
        <dbReference type="EMBL" id="PYI36726.1"/>
    </source>
</evidence>
<evidence type="ECO:0000313" key="3">
    <source>
        <dbReference type="Proteomes" id="UP000248817"/>
    </source>
</evidence>
<name>A0A2V5JII0_9EURO</name>
<gene>
    <name evidence="2" type="ORF">BP00DRAFT_2101</name>
</gene>
<proteinExistence type="predicted"/>
<accession>A0A2V5JII0</accession>
<keyword evidence="3" id="KW-1185">Reference proteome</keyword>
<dbReference type="EMBL" id="KZ825463">
    <property type="protein sequence ID" value="PYI36726.1"/>
    <property type="molecule type" value="Genomic_DNA"/>
</dbReference>
<feature type="region of interest" description="Disordered" evidence="1">
    <location>
        <begin position="13"/>
        <end position="86"/>
    </location>
</feature>
<evidence type="ECO:0000256" key="1">
    <source>
        <dbReference type="SAM" id="MobiDB-lite"/>
    </source>
</evidence>